<dbReference type="EMBL" id="QGNW01000425">
    <property type="protein sequence ID" value="RVW71993.1"/>
    <property type="molecule type" value="Genomic_DNA"/>
</dbReference>
<reference evidence="1 2" key="1">
    <citation type="journal article" date="2018" name="PLoS Genet.">
        <title>Population sequencing reveals clonal diversity and ancestral inbreeding in the grapevine cultivar Chardonnay.</title>
        <authorList>
            <person name="Roach M.J."/>
            <person name="Johnson D.L."/>
            <person name="Bohlmann J."/>
            <person name="van Vuuren H.J."/>
            <person name="Jones S.J."/>
            <person name="Pretorius I.S."/>
            <person name="Schmidt S.A."/>
            <person name="Borneman A.R."/>
        </authorList>
    </citation>
    <scope>NUCLEOTIDE SEQUENCE [LARGE SCALE GENOMIC DNA]</scope>
    <source>
        <strain evidence="2">cv. Chardonnay</strain>
        <tissue evidence="1">Leaf</tissue>
    </source>
</reference>
<proteinExistence type="predicted"/>
<name>A0A438GIE7_VITVI</name>
<gene>
    <name evidence="1" type="ORF">CK203_055044</name>
</gene>
<dbReference type="AlphaFoldDB" id="A0A438GIE7"/>
<evidence type="ECO:0008006" key="3">
    <source>
        <dbReference type="Google" id="ProtNLM"/>
    </source>
</evidence>
<dbReference type="Proteomes" id="UP000288805">
    <property type="component" value="Unassembled WGS sequence"/>
</dbReference>
<evidence type="ECO:0000313" key="1">
    <source>
        <dbReference type="EMBL" id="RVW71993.1"/>
    </source>
</evidence>
<accession>A0A438GIE7</accession>
<evidence type="ECO:0000313" key="2">
    <source>
        <dbReference type="Proteomes" id="UP000288805"/>
    </source>
</evidence>
<sequence>MSRERESENEGGERAVLCASDGAKNIGGLEPWNSRWKSNFKVESKTFEIEAEEKKGKMQVIIVERKRGVSSWIKMGPDSLGLFVEGLALCIKDTRTGKWVRNWRERGRYSLLRDENKGGCFIRLGVEDLEKKRFNIFIPKGK</sequence>
<organism evidence="1 2">
    <name type="scientific">Vitis vinifera</name>
    <name type="common">Grape</name>
    <dbReference type="NCBI Taxonomy" id="29760"/>
    <lineage>
        <taxon>Eukaryota</taxon>
        <taxon>Viridiplantae</taxon>
        <taxon>Streptophyta</taxon>
        <taxon>Embryophyta</taxon>
        <taxon>Tracheophyta</taxon>
        <taxon>Spermatophyta</taxon>
        <taxon>Magnoliopsida</taxon>
        <taxon>eudicotyledons</taxon>
        <taxon>Gunneridae</taxon>
        <taxon>Pentapetalae</taxon>
        <taxon>rosids</taxon>
        <taxon>Vitales</taxon>
        <taxon>Vitaceae</taxon>
        <taxon>Viteae</taxon>
        <taxon>Vitis</taxon>
    </lineage>
</organism>
<protein>
    <recommendedName>
        <fullName evidence="3">DUF4283 domain-containing protein</fullName>
    </recommendedName>
</protein>
<comment type="caution">
    <text evidence="1">The sequence shown here is derived from an EMBL/GenBank/DDBJ whole genome shotgun (WGS) entry which is preliminary data.</text>
</comment>